<proteinExistence type="predicted"/>
<reference evidence="2" key="1">
    <citation type="submission" date="2021-06" db="EMBL/GenBank/DDBJ databases">
        <title>Complete genome sequence of Erwinia phage pEa_SNUABM_7.</title>
        <authorList>
            <person name="Kim S.G."/>
            <person name="Park S.C."/>
        </authorList>
    </citation>
    <scope>NUCLEOTIDE SEQUENCE</scope>
</reference>
<gene>
    <name evidence="2" type="ORF">pEaSNUABM7_00106</name>
</gene>
<dbReference type="EMBL" id="MZ475896">
    <property type="protein sequence ID" value="QYW04774.1"/>
    <property type="molecule type" value="Genomic_DNA"/>
</dbReference>
<accession>A0AAE7WSU7</accession>
<keyword evidence="1" id="KW-0812">Transmembrane</keyword>
<keyword evidence="1" id="KW-0472">Membrane</keyword>
<keyword evidence="1" id="KW-1133">Transmembrane helix</keyword>
<keyword evidence="3" id="KW-1185">Reference proteome</keyword>
<protein>
    <submittedName>
        <fullName evidence="2">Uncharacterized protein</fullName>
    </submittedName>
</protein>
<dbReference type="Proteomes" id="UP000827609">
    <property type="component" value="Segment"/>
</dbReference>
<organism evidence="2 3">
    <name type="scientific">Erwinia phage pEa_SNUABM_7</name>
    <dbReference type="NCBI Taxonomy" id="2866695"/>
    <lineage>
        <taxon>Viruses</taxon>
        <taxon>Duplodnaviria</taxon>
        <taxon>Heunggongvirae</taxon>
        <taxon>Uroviricota</taxon>
        <taxon>Caudoviricetes</taxon>
        <taxon>Snuvirus</taxon>
        <taxon>Snuvirus SNUABM7</taxon>
    </lineage>
</organism>
<evidence type="ECO:0000313" key="2">
    <source>
        <dbReference type="EMBL" id="QYW04774.1"/>
    </source>
</evidence>
<evidence type="ECO:0000256" key="1">
    <source>
        <dbReference type="SAM" id="Phobius"/>
    </source>
</evidence>
<sequence>MWAEILGQVLASNFATVLSVVLLIAGAGFYWWKVIPDMQDYERVKEKLAELEANPVVLDGESLEAELAQVLKALNEFSETTQVDNIDLKEGLNSVLRAVQRFERIISQQSRDHQESVDLMREVLGRLDGNQHELEKLGLRLQSLSSSLYTAPPGLGASESNDLRKLR</sequence>
<name>A0AAE7WSU7_9CAUD</name>
<evidence type="ECO:0000313" key="3">
    <source>
        <dbReference type="Proteomes" id="UP000827609"/>
    </source>
</evidence>
<feature type="transmembrane region" description="Helical" evidence="1">
    <location>
        <begin position="12"/>
        <end position="32"/>
    </location>
</feature>